<keyword evidence="9" id="KW-0560">Oxidoreductase</keyword>
<dbReference type="PANTHER" id="PTHR10851:SF0">
    <property type="entry name" value="PYRIDOXINE-5'-PHOSPHATE OXIDASE"/>
    <property type="match status" value="1"/>
</dbReference>
<evidence type="ECO:0000256" key="6">
    <source>
        <dbReference type="ARBA" id="ARBA00012801"/>
    </source>
</evidence>
<dbReference type="RefSeq" id="XP_065665268.1">
    <property type="nucleotide sequence ID" value="XM_065809196.1"/>
</dbReference>
<evidence type="ECO:0000256" key="5">
    <source>
        <dbReference type="ARBA" id="ARBA00007301"/>
    </source>
</evidence>
<gene>
    <name evidence="13" type="primary">LOC100202407</name>
</gene>
<evidence type="ECO:0000256" key="2">
    <source>
        <dbReference type="ARBA" id="ARBA00003691"/>
    </source>
</evidence>
<dbReference type="PROSITE" id="PS01064">
    <property type="entry name" value="PYRIDOX_OXIDASE"/>
    <property type="match status" value="1"/>
</dbReference>
<feature type="domain" description="Pyridoxamine 5'-phosphate oxidase N-terminal" evidence="10">
    <location>
        <begin position="64"/>
        <end position="176"/>
    </location>
</feature>
<dbReference type="NCBIfam" id="NF004231">
    <property type="entry name" value="PRK05679.1"/>
    <property type="match status" value="1"/>
</dbReference>
<dbReference type="Pfam" id="PF01243">
    <property type="entry name" value="PNPOx_N"/>
    <property type="match status" value="1"/>
</dbReference>
<comment type="cofactor">
    <cofactor evidence="1">
        <name>FMN</name>
        <dbReference type="ChEBI" id="CHEBI:58210"/>
    </cofactor>
</comment>
<accession>A0ABM4CTL2</accession>
<keyword evidence="12" id="KW-1185">Reference proteome</keyword>
<evidence type="ECO:0000256" key="9">
    <source>
        <dbReference type="ARBA" id="ARBA00023002"/>
    </source>
</evidence>
<dbReference type="GeneID" id="100202407"/>
<evidence type="ECO:0000256" key="3">
    <source>
        <dbReference type="ARBA" id="ARBA00004738"/>
    </source>
</evidence>
<dbReference type="InterPro" id="IPR012349">
    <property type="entry name" value="Split_barrel_FMN-bd"/>
</dbReference>
<evidence type="ECO:0000256" key="7">
    <source>
        <dbReference type="ARBA" id="ARBA00022630"/>
    </source>
</evidence>
<evidence type="ECO:0000259" key="11">
    <source>
        <dbReference type="Pfam" id="PF10590"/>
    </source>
</evidence>
<comment type="similarity">
    <text evidence="5">Belongs to the pyridoxamine 5'-phosphate oxidase family.</text>
</comment>
<evidence type="ECO:0000256" key="8">
    <source>
        <dbReference type="ARBA" id="ARBA00022643"/>
    </source>
</evidence>
<evidence type="ECO:0000256" key="4">
    <source>
        <dbReference type="ARBA" id="ARBA00005037"/>
    </source>
</evidence>
<comment type="pathway">
    <text evidence="4">Cofactor metabolism; pyridoxal 5'-phosphate salvage; pyridoxal 5'-phosphate from pyridoxine 5'-phosphate: step 1/1.</text>
</comment>
<dbReference type="InterPro" id="IPR019576">
    <property type="entry name" value="Pyridoxamine_oxidase_dimer_C"/>
</dbReference>
<evidence type="ECO:0000256" key="1">
    <source>
        <dbReference type="ARBA" id="ARBA00001917"/>
    </source>
</evidence>
<comment type="pathway">
    <text evidence="3">Cofactor metabolism; pyridoxal 5'-phosphate salvage; pyridoxal 5'-phosphate from pyridoxamine 5'-phosphate: step 1/1.</text>
</comment>
<comment type="function">
    <text evidence="2">Catalyzes the oxidation of either pyridoxine 5'-phosphate (PNP) or pyridoxamine 5'-phosphate (PMP) into pyridoxal 5'-phosphate (PLP).</text>
</comment>
<feature type="domain" description="Pyridoxine 5'-phosphate oxidase dimerisation C-terminal" evidence="11">
    <location>
        <begin position="197"/>
        <end position="246"/>
    </location>
</feature>
<keyword evidence="7" id="KW-0285">Flavoprotein</keyword>
<name>A0ABM4CTL2_HYDVU</name>
<sequence>MHLLKIFNHIKLCRYFKMSQIDPEKISDMRIDYNLSRLPDDMLPAKDPYLLFQLWFQEAANNPGIKEANAMNLATASKDGVPSARWVLLKGYSNKGFRFFTNYDSQKGKELNENPNAALTFYWEPLQKQIRITGRVEKISKEESTEYFHSRPFASQIGALVSCNQSSAIPSEHYLEERRKKLTEEFSGKVVPKPDNWGGYLLTPKDFEFWCGGSGRIHDRIKFVQSSNYEHQQTGENGWSYVRLSP</sequence>
<dbReference type="SUPFAM" id="SSF50475">
    <property type="entry name" value="FMN-binding split barrel"/>
    <property type="match status" value="1"/>
</dbReference>
<dbReference type="InterPro" id="IPR011576">
    <property type="entry name" value="Pyridox_Oxase_N"/>
</dbReference>
<evidence type="ECO:0000313" key="13">
    <source>
        <dbReference type="RefSeq" id="XP_065665268.1"/>
    </source>
</evidence>
<dbReference type="NCBIfam" id="TIGR00558">
    <property type="entry name" value="pdxH"/>
    <property type="match status" value="1"/>
</dbReference>
<protein>
    <recommendedName>
        <fullName evidence="6">pyridoxal 5'-phosphate synthase</fullName>
        <ecNumber evidence="6">1.4.3.5</ecNumber>
    </recommendedName>
</protein>
<reference evidence="13" key="1">
    <citation type="submission" date="2025-08" db="UniProtKB">
        <authorList>
            <consortium name="RefSeq"/>
        </authorList>
    </citation>
    <scope>IDENTIFICATION</scope>
</reference>
<dbReference type="Gene3D" id="2.30.110.10">
    <property type="entry name" value="Electron Transport, Fmn-binding Protein, Chain A"/>
    <property type="match status" value="1"/>
</dbReference>
<dbReference type="InterPro" id="IPR019740">
    <property type="entry name" value="Pyridox_Oxase_CS"/>
</dbReference>
<dbReference type="Proteomes" id="UP001652625">
    <property type="component" value="Chromosome 11"/>
</dbReference>
<evidence type="ECO:0000313" key="12">
    <source>
        <dbReference type="Proteomes" id="UP001652625"/>
    </source>
</evidence>
<dbReference type="PIRSF" id="PIRSF000190">
    <property type="entry name" value="Pyd_amn-ph_oxd"/>
    <property type="match status" value="1"/>
</dbReference>
<dbReference type="HAMAP" id="MF_01629">
    <property type="entry name" value="PdxH"/>
    <property type="match status" value="1"/>
</dbReference>
<organism evidence="12 13">
    <name type="scientific">Hydra vulgaris</name>
    <name type="common">Hydra</name>
    <name type="synonym">Hydra attenuata</name>
    <dbReference type="NCBI Taxonomy" id="6087"/>
    <lineage>
        <taxon>Eukaryota</taxon>
        <taxon>Metazoa</taxon>
        <taxon>Cnidaria</taxon>
        <taxon>Hydrozoa</taxon>
        <taxon>Hydroidolina</taxon>
        <taxon>Anthoathecata</taxon>
        <taxon>Aplanulata</taxon>
        <taxon>Hydridae</taxon>
        <taxon>Hydra</taxon>
    </lineage>
</organism>
<dbReference type="InterPro" id="IPR000659">
    <property type="entry name" value="Pyridox_Oxase"/>
</dbReference>
<dbReference type="Pfam" id="PF10590">
    <property type="entry name" value="PNP_phzG_C"/>
    <property type="match status" value="1"/>
</dbReference>
<dbReference type="PANTHER" id="PTHR10851">
    <property type="entry name" value="PYRIDOXINE-5-PHOSPHATE OXIDASE"/>
    <property type="match status" value="1"/>
</dbReference>
<dbReference type="EC" id="1.4.3.5" evidence="6"/>
<proteinExistence type="inferred from homology"/>
<keyword evidence="8" id="KW-0288">FMN</keyword>
<evidence type="ECO:0000259" key="10">
    <source>
        <dbReference type="Pfam" id="PF01243"/>
    </source>
</evidence>